<reference evidence="2" key="1">
    <citation type="submission" date="2014-09" db="EMBL/GenBank/DDBJ databases">
        <title>Vibrio variabilis JCM 19239. (C206) whole genome shotgun sequence.</title>
        <authorList>
            <person name="Sawabe T."/>
            <person name="Meirelles P."/>
            <person name="Nakanishi M."/>
            <person name="Sayaka M."/>
            <person name="Hattori M."/>
            <person name="Ohkuma M."/>
        </authorList>
    </citation>
    <scope>NUCLEOTIDE SEQUENCE [LARGE SCALE GENOMIC DNA]</scope>
    <source>
        <strain evidence="2">JCM 19239</strain>
    </source>
</reference>
<protein>
    <submittedName>
        <fullName evidence="1">Uncharacterized protein</fullName>
    </submittedName>
</protein>
<accession>A0ABQ0JN28</accession>
<evidence type="ECO:0000313" key="1">
    <source>
        <dbReference type="EMBL" id="GAL30179.1"/>
    </source>
</evidence>
<organism evidence="1 2">
    <name type="scientific">Vibrio variabilis</name>
    <dbReference type="NCBI Taxonomy" id="990271"/>
    <lineage>
        <taxon>Bacteria</taxon>
        <taxon>Pseudomonadati</taxon>
        <taxon>Pseudomonadota</taxon>
        <taxon>Gammaproteobacteria</taxon>
        <taxon>Vibrionales</taxon>
        <taxon>Vibrionaceae</taxon>
        <taxon>Vibrio</taxon>
    </lineage>
</organism>
<name>A0ABQ0JN28_9VIBR</name>
<sequence length="41" mass="4729">MSLFERGNGWAVRSNENARLVEFFGNRGGTDEHQLRFSTEL</sequence>
<dbReference type="EMBL" id="BBMS01000086">
    <property type="protein sequence ID" value="GAL30179.1"/>
    <property type="molecule type" value="Genomic_DNA"/>
</dbReference>
<dbReference type="Proteomes" id="UP000029223">
    <property type="component" value="Unassembled WGS sequence"/>
</dbReference>
<evidence type="ECO:0000313" key="2">
    <source>
        <dbReference type="Proteomes" id="UP000029223"/>
    </source>
</evidence>
<keyword evidence="2" id="KW-1185">Reference proteome</keyword>
<gene>
    <name evidence="1" type="ORF">JCM19239_6812</name>
</gene>
<proteinExistence type="predicted"/>
<comment type="caution">
    <text evidence="1">The sequence shown here is derived from an EMBL/GenBank/DDBJ whole genome shotgun (WGS) entry which is preliminary data.</text>
</comment>